<dbReference type="Gene3D" id="3.40.640.10">
    <property type="entry name" value="Type I PLP-dependent aspartate aminotransferase-like (Major domain)"/>
    <property type="match status" value="1"/>
</dbReference>
<dbReference type="InterPro" id="IPR010111">
    <property type="entry name" value="Kynureninase"/>
</dbReference>
<feature type="domain" description="Aminotransferase class V" evidence="4">
    <location>
        <begin position="21"/>
        <end position="381"/>
    </location>
</feature>
<dbReference type="Pfam" id="PF00266">
    <property type="entry name" value="Aminotran_5"/>
    <property type="match status" value="1"/>
</dbReference>
<dbReference type="GO" id="GO:0019441">
    <property type="term" value="P:L-tryptophan catabolic process to kynurenine"/>
    <property type="evidence" value="ECO:0007669"/>
    <property type="project" value="TreeGrafter"/>
</dbReference>
<dbReference type="PANTHER" id="PTHR14084:SF0">
    <property type="entry name" value="KYNURENINASE"/>
    <property type="match status" value="1"/>
</dbReference>
<dbReference type="GO" id="GO:0005737">
    <property type="term" value="C:cytoplasm"/>
    <property type="evidence" value="ECO:0007669"/>
    <property type="project" value="InterPro"/>
</dbReference>
<dbReference type="AlphaFoldDB" id="A0A0F9RDN1"/>
<dbReference type="SUPFAM" id="SSF53383">
    <property type="entry name" value="PLP-dependent transferases"/>
    <property type="match status" value="1"/>
</dbReference>
<reference evidence="5" key="1">
    <citation type="journal article" date="2015" name="Nature">
        <title>Complex archaea that bridge the gap between prokaryotes and eukaryotes.</title>
        <authorList>
            <person name="Spang A."/>
            <person name="Saw J.H."/>
            <person name="Jorgensen S.L."/>
            <person name="Zaremba-Niedzwiedzka K."/>
            <person name="Martijn J."/>
            <person name="Lind A.E."/>
            <person name="van Eijk R."/>
            <person name="Schleper C."/>
            <person name="Guy L."/>
            <person name="Ettema T.J."/>
        </authorList>
    </citation>
    <scope>NUCLEOTIDE SEQUENCE</scope>
</reference>
<accession>A0A0F9RDN1</accession>
<proteinExistence type="predicted"/>
<dbReference type="GO" id="GO:0030429">
    <property type="term" value="F:kynureninase activity"/>
    <property type="evidence" value="ECO:0007669"/>
    <property type="project" value="InterPro"/>
</dbReference>
<dbReference type="GO" id="GO:0043420">
    <property type="term" value="P:anthranilate metabolic process"/>
    <property type="evidence" value="ECO:0007669"/>
    <property type="project" value="TreeGrafter"/>
</dbReference>
<evidence type="ECO:0000313" key="5">
    <source>
        <dbReference type="EMBL" id="KKN47632.1"/>
    </source>
</evidence>
<dbReference type="EMBL" id="LAZR01001264">
    <property type="protein sequence ID" value="KKN47632.1"/>
    <property type="molecule type" value="Genomic_DNA"/>
</dbReference>
<dbReference type="InterPro" id="IPR015424">
    <property type="entry name" value="PyrdxlP-dep_Trfase"/>
</dbReference>
<evidence type="ECO:0000256" key="1">
    <source>
        <dbReference type="ARBA" id="ARBA00022642"/>
    </source>
</evidence>
<keyword evidence="1" id="KW-0662">Pyridine nucleotide biosynthesis</keyword>
<dbReference type="InterPro" id="IPR015422">
    <property type="entry name" value="PyrdxlP-dep_Trfase_small"/>
</dbReference>
<dbReference type="Gene3D" id="3.90.1150.10">
    <property type="entry name" value="Aspartate Aminotransferase, domain 1"/>
    <property type="match status" value="1"/>
</dbReference>
<sequence length="405" mass="46098">MDLKKDLALIRKKFPILERCVYLISNSLGAVPQKALENLQEFYQMWAEEGVSAWQKEWWDLSREVGNNVAYFLGAKEDEVTMAPNATHCHWVVLSTKFLAQDERRKKVIMTDHDFPSMLYAVSKISDFKGWKLEIVKSNGNPAINVEDILKRIDEETLFVATSHVYFKSAFIQNIKQISARAREVGALTLIDGYHAPGIIPVDVKQLDVDFYIGGCLKWLCGGPGNAFLYVKPELSENLQPQLTGWFAHREPFLFAQEMEYARGGQKFLSGTPPIPCLYTARAGLDIIKKIGIPGIREKSLSLTELIINKAKKRGYLLFTPEENNLRGGSVSISLPHAFPVKQALEKRNVKVDYRKGQDKEPDVIRVGPHFYTKDEEIDILFREIDAIYASGEFKKYPKEIKHVT</sequence>
<evidence type="ECO:0000259" key="4">
    <source>
        <dbReference type="Pfam" id="PF00266"/>
    </source>
</evidence>
<name>A0A0F9RDN1_9ZZZZ</name>
<protein>
    <recommendedName>
        <fullName evidence="4">Aminotransferase class V domain-containing protein</fullName>
    </recommendedName>
</protein>
<dbReference type="InterPro" id="IPR000192">
    <property type="entry name" value="Aminotrans_V_dom"/>
</dbReference>
<evidence type="ECO:0000256" key="3">
    <source>
        <dbReference type="ARBA" id="ARBA00022898"/>
    </source>
</evidence>
<keyword evidence="3" id="KW-0663">Pyridoxal phosphate</keyword>
<evidence type="ECO:0000256" key="2">
    <source>
        <dbReference type="ARBA" id="ARBA00022801"/>
    </source>
</evidence>
<keyword evidence="2" id="KW-0378">Hydrolase</keyword>
<gene>
    <name evidence="5" type="ORF">LCGC14_0660850</name>
</gene>
<dbReference type="InterPro" id="IPR015421">
    <property type="entry name" value="PyrdxlP-dep_Trfase_major"/>
</dbReference>
<dbReference type="GO" id="GO:0030170">
    <property type="term" value="F:pyridoxal phosphate binding"/>
    <property type="evidence" value="ECO:0007669"/>
    <property type="project" value="InterPro"/>
</dbReference>
<comment type="caution">
    <text evidence="5">The sequence shown here is derived from an EMBL/GenBank/DDBJ whole genome shotgun (WGS) entry which is preliminary data.</text>
</comment>
<organism evidence="5">
    <name type="scientific">marine sediment metagenome</name>
    <dbReference type="NCBI Taxonomy" id="412755"/>
    <lineage>
        <taxon>unclassified sequences</taxon>
        <taxon>metagenomes</taxon>
        <taxon>ecological metagenomes</taxon>
    </lineage>
</organism>
<dbReference type="PANTHER" id="PTHR14084">
    <property type="entry name" value="KYNURENINASE"/>
    <property type="match status" value="1"/>
</dbReference>
<dbReference type="GO" id="GO:0009435">
    <property type="term" value="P:NAD+ biosynthetic process"/>
    <property type="evidence" value="ECO:0007669"/>
    <property type="project" value="InterPro"/>
</dbReference>